<dbReference type="PANTHER" id="PTHR47027:SF20">
    <property type="entry name" value="REVERSE TRANSCRIPTASE-LIKE PROTEIN WITH RNA-DIRECTED DNA POLYMERASE DOMAIN"/>
    <property type="match status" value="1"/>
</dbReference>
<feature type="domain" description="Reverse transcriptase" evidence="3">
    <location>
        <begin position="1"/>
        <end position="154"/>
    </location>
</feature>
<feature type="non-terminal residue" evidence="4">
    <location>
        <position position="705"/>
    </location>
</feature>
<feature type="region of interest" description="Disordered" evidence="2">
    <location>
        <begin position="662"/>
        <end position="684"/>
    </location>
</feature>
<evidence type="ECO:0000313" key="5">
    <source>
        <dbReference type="Proteomes" id="UP000601435"/>
    </source>
</evidence>
<keyword evidence="1" id="KW-0175">Coiled coil</keyword>
<reference evidence="4" key="1">
    <citation type="submission" date="2021-02" db="EMBL/GenBank/DDBJ databases">
        <authorList>
            <person name="Dougan E. K."/>
            <person name="Rhodes N."/>
            <person name="Thang M."/>
            <person name="Chan C."/>
        </authorList>
    </citation>
    <scope>NUCLEOTIDE SEQUENCE</scope>
</reference>
<proteinExistence type="predicted"/>
<dbReference type="OrthoDB" id="447487at2759"/>
<dbReference type="EMBL" id="CAJNJA010086820">
    <property type="protein sequence ID" value="CAE7938670.1"/>
    <property type="molecule type" value="Genomic_DNA"/>
</dbReference>
<dbReference type="Pfam" id="PF00078">
    <property type="entry name" value="RVT_1"/>
    <property type="match status" value="1"/>
</dbReference>
<name>A0A813C8S0_9DINO</name>
<evidence type="ECO:0000313" key="4">
    <source>
        <dbReference type="EMBL" id="CAE7938670.1"/>
    </source>
</evidence>
<dbReference type="PROSITE" id="PS50878">
    <property type="entry name" value="RT_POL"/>
    <property type="match status" value="1"/>
</dbReference>
<evidence type="ECO:0000256" key="1">
    <source>
        <dbReference type="SAM" id="Coils"/>
    </source>
</evidence>
<comment type="caution">
    <text evidence="4">The sequence shown here is derived from an EMBL/GenBank/DDBJ whole genome shotgun (WGS) entry which is preliminary data.</text>
</comment>
<dbReference type="Proteomes" id="UP000601435">
    <property type="component" value="Unassembled WGS sequence"/>
</dbReference>
<accession>A0A813C8S0</accession>
<organism evidence="4 5">
    <name type="scientific">Symbiodinium necroappetens</name>
    <dbReference type="NCBI Taxonomy" id="1628268"/>
    <lineage>
        <taxon>Eukaryota</taxon>
        <taxon>Sar</taxon>
        <taxon>Alveolata</taxon>
        <taxon>Dinophyceae</taxon>
        <taxon>Suessiales</taxon>
        <taxon>Symbiodiniaceae</taxon>
        <taxon>Symbiodinium</taxon>
    </lineage>
</organism>
<evidence type="ECO:0000259" key="3">
    <source>
        <dbReference type="PROSITE" id="PS50878"/>
    </source>
</evidence>
<protein>
    <submittedName>
        <fullName evidence="4">Pol protein</fullName>
    </submittedName>
</protein>
<sequence length="705" mass="79661">MQTELHIVHKGYHHVVHMGKGLRQGCSIAPMIYAAWTCRLCQQLEQRLGAGWPGKHLSVYADDKHGYWTIRSINDLTEARRQLGLLIHTITELGMKVNGAKSRVVLVLKGRLHAQLMKRCTKYWKGHTCLIVNSPAGTMYIPVQPNLEYLGVKLSYGRFEVQAAQHRVQQAHAVFNQLKAPLRINGPLSRRHRLRLYKACVMPSLLYGLVSVGCNMETVKLLSSTISRHLRKVLRIHEKGVSNQAVLQQDVLHNCGYVRALEPSTYFSNFKECKKWVNPVWIPHFSRTYRMLFLTRKNLDNVMAEVILEETKDPPPPPAAEWKQELPPALVNVYFAGNALLAQAISNLTGAQAKDSKAHSRKCPSFFQIADKSNPQYLNYVAPIQRALQGKLIFASSTGITLGSLEATVTLAKKAADKGTALRLQLRAQGDIPIPMPILRTARDLQDIIYHWHQSGQARKLTTAIRFDRPMCMFYGSRVANPILPSLAPSLLVPLYMAGAEENPDATMKETEELELRMFQNYFPAGIDQISTVASEGTLDGSDRGQPTPRLGSGNKGQQRGKGPTPEEEKDPWANWGSAKRGWQQWDQEKQSQINREALREEIRQLKESMFQLQRLALRHEDYLGGFRPETSYAIFMRMGVHASVVPAIFRAQQAWRELKEAEPEKVDKPMRDPKVERLKQDETKEPLPFAKGVATVEAIRLLVS</sequence>
<dbReference type="PANTHER" id="PTHR47027">
    <property type="entry name" value="REVERSE TRANSCRIPTASE DOMAIN-CONTAINING PROTEIN"/>
    <property type="match status" value="1"/>
</dbReference>
<keyword evidence="5" id="KW-1185">Reference proteome</keyword>
<dbReference type="InterPro" id="IPR000477">
    <property type="entry name" value="RT_dom"/>
</dbReference>
<dbReference type="AlphaFoldDB" id="A0A813C8S0"/>
<evidence type="ECO:0000256" key="2">
    <source>
        <dbReference type="SAM" id="MobiDB-lite"/>
    </source>
</evidence>
<gene>
    <name evidence="4" type="primary">Pol</name>
    <name evidence="4" type="ORF">SNEC2469_LOCUS33248</name>
</gene>
<feature type="region of interest" description="Disordered" evidence="2">
    <location>
        <begin position="536"/>
        <end position="589"/>
    </location>
</feature>
<feature type="coiled-coil region" evidence="1">
    <location>
        <begin position="589"/>
        <end position="616"/>
    </location>
</feature>